<gene>
    <name evidence="3" type="ORF">ACFQ4M_14135</name>
</gene>
<feature type="domain" description="Type 4 fimbrial biogenesis protein PilX N-terminal" evidence="2">
    <location>
        <begin position="2"/>
        <end position="49"/>
    </location>
</feature>
<dbReference type="Proteomes" id="UP001597158">
    <property type="component" value="Unassembled WGS sequence"/>
</dbReference>
<dbReference type="Pfam" id="PF14341">
    <property type="entry name" value="PilX_N"/>
    <property type="match status" value="1"/>
</dbReference>
<protein>
    <submittedName>
        <fullName evidence="3">PilX N-terminal domain-containing pilus assembly protein</fullName>
    </submittedName>
</protein>
<comment type="caution">
    <text evidence="3">The sequence shown here is derived from an EMBL/GenBank/DDBJ whole genome shotgun (WGS) entry which is preliminary data.</text>
</comment>
<organism evidence="3 4">
    <name type="scientific">Thauera mechernichensis</name>
    <dbReference type="NCBI Taxonomy" id="82788"/>
    <lineage>
        <taxon>Bacteria</taxon>
        <taxon>Pseudomonadati</taxon>
        <taxon>Pseudomonadota</taxon>
        <taxon>Betaproteobacteria</taxon>
        <taxon>Rhodocyclales</taxon>
        <taxon>Zoogloeaceae</taxon>
        <taxon>Thauera</taxon>
    </lineage>
</organism>
<feature type="domain" description="PilX/PilW C-terminal" evidence="1">
    <location>
        <begin position="81"/>
        <end position="167"/>
    </location>
</feature>
<evidence type="ECO:0000259" key="2">
    <source>
        <dbReference type="Pfam" id="PF14341"/>
    </source>
</evidence>
<dbReference type="InterPro" id="IPR025205">
    <property type="entry name" value="PilX/PilW_C"/>
</dbReference>
<evidence type="ECO:0000313" key="4">
    <source>
        <dbReference type="Proteomes" id="UP001597158"/>
    </source>
</evidence>
<evidence type="ECO:0000259" key="1">
    <source>
        <dbReference type="Pfam" id="PF13681"/>
    </source>
</evidence>
<dbReference type="EMBL" id="JBHTMC010000026">
    <property type="protein sequence ID" value="MFD1264717.1"/>
    <property type="molecule type" value="Genomic_DNA"/>
</dbReference>
<dbReference type="InterPro" id="IPR025746">
    <property type="entry name" value="PilX_N_dom"/>
</dbReference>
<proteinExistence type="predicted"/>
<accession>A0ABW3WGD3</accession>
<dbReference type="RefSeq" id="WP_277832123.1">
    <property type="nucleotide sequence ID" value="NZ_JARQZE010000004.1"/>
</dbReference>
<sequence length="167" mass="17906">MVLMIGMIFMLIMTLVTVASMRTTTLEERMAGNARDNDLAFQAAEAALRAGELQLTAASLEQFMASSAAFLTLDSGTARRDDRYWTNANASHQHNWTANALAVSPVPAGVAEAPRYVIEELPPMASTGSESLKGPAPLPDSAIFRVSARGVGGNPSTVIYLQSTYRR</sequence>
<reference evidence="4" key="1">
    <citation type="journal article" date="2019" name="Int. J. Syst. Evol. Microbiol.">
        <title>The Global Catalogue of Microorganisms (GCM) 10K type strain sequencing project: providing services to taxonomists for standard genome sequencing and annotation.</title>
        <authorList>
            <consortium name="The Broad Institute Genomics Platform"/>
            <consortium name="The Broad Institute Genome Sequencing Center for Infectious Disease"/>
            <person name="Wu L."/>
            <person name="Ma J."/>
        </authorList>
    </citation>
    <scope>NUCLEOTIDE SEQUENCE [LARGE SCALE GENOMIC DNA]</scope>
    <source>
        <strain evidence="4">CCUG 48884</strain>
    </source>
</reference>
<evidence type="ECO:0000313" key="3">
    <source>
        <dbReference type="EMBL" id="MFD1264717.1"/>
    </source>
</evidence>
<dbReference type="Pfam" id="PF13681">
    <property type="entry name" value="PilX"/>
    <property type="match status" value="1"/>
</dbReference>
<keyword evidence="4" id="KW-1185">Reference proteome</keyword>
<name>A0ABW3WGD3_9RHOO</name>